<keyword evidence="5 10" id="KW-0317">Glutathione biosynthesis</keyword>
<comment type="similarity">
    <text evidence="2 10">Belongs to the eukaryotic GSH synthase family.</text>
</comment>
<evidence type="ECO:0000256" key="8">
    <source>
        <dbReference type="ARBA" id="ARBA00022840"/>
    </source>
</evidence>
<organism evidence="16">
    <name type="scientific">Vanderwaltozyma polyspora (strain ATCC 22028 / DSM 70294 / BCRC 21397 / CBS 2163 / NBRC 10782 / NRRL Y-8283 / UCD 57-17)</name>
    <name type="common">Kluyveromyces polysporus</name>
    <dbReference type="NCBI Taxonomy" id="436907"/>
    <lineage>
        <taxon>Eukaryota</taxon>
        <taxon>Fungi</taxon>
        <taxon>Dikarya</taxon>
        <taxon>Ascomycota</taxon>
        <taxon>Saccharomycotina</taxon>
        <taxon>Saccharomycetes</taxon>
        <taxon>Saccharomycetales</taxon>
        <taxon>Saccharomycetaceae</taxon>
        <taxon>Vanderwaltozyma</taxon>
    </lineage>
</organism>
<dbReference type="OrthoDB" id="2020073at2759"/>
<feature type="binding site" evidence="13">
    <location>
        <begin position="276"/>
        <end position="279"/>
    </location>
    <ligand>
        <name>substrate</name>
    </ligand>
</feature>
<dbReference type="KEGG" id="vpo:Kpol_1040p18"/>
<feature type="binding site" evidence="11">
    <location>
        <position position="226"/>
    </location>
    <ligand>
        <name>substrate</name>
    </ligand>
</feature>
<dbReference type="FunFam" id="3.40.50.1760:FF:000001">
    <property type="entry name" value="Glutathione synthetase"/>
    <property type="match status" value="1"/>
</dbReference>
<dbReference type="PANTHER" id="PTHR11130">
    <property type="entry name" value="GLUTATHIONE SYNTHETASE"/>
    <property type="match status" value="1"/>
</dbReference>
<feature type="binding site" evidence="11">
    <location>
        <position position="466"/>
    </location>
    <ligand>
        <name>ATP</name>
        <dbReference type="ChEBI" id="CHEBI:30616"/>
    </ligand>
</feature>
<dbReference type="SUPFAM" id="SSF56059">
    <property type="entry name" value="Glutathione synthetase ATP-binding domain-like"/>
    <property type="match status" value="1"/>
</dbReference>
<dbReference type="GO" id="GO:0042803">
    <property type="term" value="F:protein homodimerization activity"/>
    <property type="evidence" value="ECO:0007669"/>
    <property type="project" value="EnsemblFungi"/>
</dbReference>
<keyword evidence="4 10" id="KW-0436">Ligase</keyword>
<dbReference type="Pfam" id="PF03917">
    <property type="entry name" value="GSH_synth_ATP"/>
    <property type="match status" value="1"/>
</dbReference>
<dbReference type="InterPro" id="IPR014049">
    <property type="entry name" value="Glutathione_synthase_N_euk"/>
</dbReference>
<keyword evidence="8 10" id="KW-0067">ATP-binding</keyword>
<dbReference type="InterPro" id="IPR016185">
    <property type="entry name" value="PreATP-grasp_dom_sf"/>
</dbReference>
<dbReference type="GO" id="GO:0005829">
    <property type="term" value="C:cytosol"/>
    <property type="evidence" value="ECO:0007669"/>
    <property type="project" value="TreeGrafter"/>
</dbReference>
<dbReference type="OMA" id="NGLVMYP"/>
<evidence type="ECO:0000256" key="12">
    <source>
        <dbReference type="PIRSR" id="PIRSR001558-2"/>
    </source>
</evidence>
<dbReference type="Gene3D" id="3.30.470.20">
    <property type="entry name" value="ATP-grasp fold, B domain"/>
    <property type="match status" value="1"/>
</dbReference>
<evidence type="ECO:0000256" key="10">
    <source>
        <dbReference type="PIRNR" id="PIRNR001558"/>
    </source>
</evidence>
<keyword evidence="9 10" id="KW-0460">Magnesium</keyword>
<feature type="binding site" evidence="11">
    <location>
        <begin position="373"/>
        <end position="382"/>
    </location>
    <ligand>
        <name>ATP</name>
        <dbReference type="ChEBI" id="CHEBI:30616"/>
    </ligand>
</feature>
<feature type="binding site" evidence="12">
    <location>
        <position position="143"/>
    </location>
    <ligand>
        <name>Mg(2+)</name>
        <dbReference type="ChEBI" id="CHEBI:18420"/>
    </ligand>
</feature>
<reference evidence="15 16" key="1">
    <citation type="journal article" date="2007" name="Proc. Natl. Acad. Sci. U.S.A.">
        <title>Independent sorting-out of thousands of duplicated gene pairs in two yeast species descended from a whole-genome duplication.</title>
        <authorList>
            <person name="Scannell D.R."/>
            <person name="Frank A.C."/>
            <person name="Conant G.C."/>
            <person name="Byrne K.P."/>
            <person name="Woolfit M."/>
            <person name="Wolfe K.H."/>
        </authorList>
    </citation>
    <scope>NUCLEOTIDE SEQUENCE [LARGE SCALE GENOMIC DNA]</scope>
    <source>
        <strain evidence="16">ATCC 22028 / DSM 70294 / BCRC 21397 / CBS 2163 / NBRC 10782 / NRRL Y-8283 / UCD 57-17</strain>
    </source>
</reference>
<keyword evidence="16" id="KW-1185">Reference proteome</keyword>
<feature type="binding site" evidence="13">
    <location>
        <begin position="220"/>
        <end position="222"/>
    </location>
    <ligand>
        <name>substrate</name>
    </ligand>
</feature>
<dbReference type="UniPathway" id="UPA00142">
    <property type="reaction ID" value="UER00210"/>
</dbReference>
<feature type="binding site" evidence="11">
    <location>
        <position position="127"/>
    </location>
    <ligand>
        <name>substrate</name>
    </ligand>
</feature>
<dbReference type="STRING" id="436907.A7TPL3"/>
<dbReference type="PhylomeDB" id="A7TPL3"/>
<feature type="binding site" evidence="11">
    <location>
        <position position="315"/>
    </location>
    <ligand>
        <name>ATP</name>
        <dbReference type="ChEBI" id="CHEBI:30616"/>
    </ligand>
</feature>
<feature type="binding site" evidence="11">
    <location>
        <position position="143"/>
    </location>
    <ligand>
        <name>ATP</name>
        <dbReference type="ChEBI" id="CHEBI:30616"/>
    </ligand>
</feature>
<dbReference type="GO" id="GO:0004363">
    <property type="term" value="F:glutathione synthase activity"/>
    <property type="evidence" value="ECO:0007669"/>
    <property type="project" value="UniProtKB-UniRule"/>
</dbReference>
<proteinExistence type="inferred from homology"/>
<comment type="pathway">
    <text evidence="1 10">Sulfur metabolism; glutathione biosynthesis; glutathione from L-cysteine and L-glutamate: step 2/2.</text>
</comment>
<feature type="binding site" evidence="11">
    <location>
        <position position="460"/>
    </location>
    <ligand>
        <name>ATP</name>
        <dbReference type="ChEBI" id="CHEBI:30616"/>
    </ligand>
</feature>
<dbReference type="InParanoid" id="A7TPL3"/>
<dbReference type="Pfam" id="PF03199">
    <property type="entry name" value="GSH_synthase"/>
    <property type="match status" value="1"/>
</dbReference>
<gene>
    <name evidence="15" type="ORF">Kpol_1040p18</name>
</gene>
<feature type="binding site" evidence="13">
    <location>
        <begin position="469"/>
        <end position="470"/>
    </location>
    <ligand>
        <name>substrate</name>
    </ligand>
</feature>
<dbReference type="GeneID" id="5543917"/>
<feature type="binding site" evidence="11">
    <location>
        <begin position="406"/>
        <end position="409"/>
    </location>
    <ligand>
        <name>ATP</name>
        <dbReference type="ChEBI" id="CHEBI:30616"/>
    </ligand>
</feature>
<dbReference type="GO" id="GO:0005524">
    <property type="term" value="F:ATP binding"/>
    <property type="evidence" value="ECO:0007669"/>
    <property type="project" value="UniProtKB-UniRule"/>
</dbReference>
<dbReference type="Proteomes" id="UP000000267">
    <property type="component" value="Unassembled WGS sequence"/>
</dbReference>
<feature type="binding site" evidence="11">
    <location>
        <position position="433"/>
    </location>
    <ligand>
        <name>ATP</name>
        <dbReference type="ChEBI" id="CHEBI:30616"/>
    </ligand>
</feature>
<dbReference type="FunCoup" id="A7TPL3">
    <property type="interactions" value="923"/>
</dbReference>
<dbReference type="InterPro" id="IPR014042">
    <property type="entry name" value="Glutathione_synthase_a-hlx"/>
</dbReference>
<evidence type="ECO:0000256" key="5">
    <source>
        <dbReference type="ARBA" id="ARBA00022684"/>
    </source>
</evidence>
<evidence type="ECO:0000256" key="11">
    <source>
        <dbReference type="PIRSR" id="PIRSR001558-1"/>
    </source>
</evidence>
<feature type="binding site" evidence="12">
    <location>
        <position position="145"/>
    </location>
    <ligand>
        <name>Mg(2+)</name>
        <dbReference type="ChEBI" id="CHEBI:18420"/>
    </ligand>
</feature>
<evidence type="ECO:0000256" key="4">
    <source>
        <dbReference type="ARBA" id="ARBA00022598"/>
    </source>
</evidence>
<evidence type="ECO:0000256" key="3">
    <source>
        <dbReference type="ARBA" id="ARBA00011738"/>
    </source>
</evidence>
<dbReference type="Gene3D" id="3.30.1490.50">
    <property type="match status" value="1"/>
</dbReference>
<dbReference type="EMBL" id="DS480444">
    <property type="protein sequence ID" value="EDO15805.1"/>
    <property type="molecule type" value="Genomic_DNA"/>
</dbReference>
<dbReference type="PIRSF" id="PIRSF001558">
    <property type="entry name" value="GSHase"/>
    <property type="match status" value="1"/>
</dbReference>
<feature type="binding site" evidence="11">
    <location>
        <position position="384"/>
    </location>
    <ligand>
        <name>ATP</name>
        <dbReference type="ChEBI" id="CHEBI:30616"/>
    </ligand>
</feature>
<evidence type="ECO:0000259" key="14">
    <source>
        <dbReference type="Pfam" id="PF03199"/>
    </source>
</evidence>
<accession>A7TPL3</accession>
<dbReference type="Gene3D" id="3.40.50.1760">
    <property type="entry name" value="Glutathione synthase, substrate-binding domain superfamily, eukaryotic"/>
    <property type="match status" value="1"/>
</dbReference>
<feature type="domain" description="Glutathione synthase substrate-binding" evidence="14">
    <location>
        <begin position="210"/>
        <end position="312"/>
    </location>
</feature>
<comment type="catalytic activity">
    <reaction evidence="10">
        <text>gamma-L-glutamyl-L-cysteine + glycine + ATP = glutathione + ADP + phosphate + H(+)</text>
        <dbReference type="Rhea" id="RHEA:13557"/>
        <dbReference type="ChEBI" id="CHEBI:15378"/>
        <dbReference type="ChEBI" id="CHEBI:30616"/>
        <dbReference type="ChEBI" id="CHEBI:43474"/>
        <dbReference type="ChEBI" id="CHEBI:57305"/>
        <dbReference type="ChEBI" id="CHEBI:57925"/>
        <dbReference type="ChEBI" id="CHEBI:58173"/>
        <dbReference type="ChEBI" id="CHEBI:456216"/>
        <dbReference type="EC" id="6.3.2.3"/>
    </reaction>
</comment>
<evidence type="ECO:0000256" key="1">
    <source>
        <dbReference type="ARBA" id="ARBA00004965"/>
    </source>
</evidence>
<dbReference type="NCBIfam" id="TIGR01986">
    <property type="entry name" value="glut_syn_euk"/>
    <property type="match status" value="1"/>
</dbReference>
<feature type="binding site" evidence="11">
    <location>
        <position position="458"/>
    </location>
    <ligand>
        <name>ATP</name>
        <dbReference type="ChEBI" id="CHEBI:30616"/>
    </ligand>
</feature>
<evidence type="ECO:0000313" key="16">
    <source>
        <dbReference type="Proteomes" id="UP000000267"/>
    </source>
</evidence>
<sequence length="482" mass="54925">MFSESFRYPSLPDEYLKEYLLPEIYQWSLSNGLIMYPPDFKPESTSIAPTTVFPTTLPKESFNKAIDVQKDYNELYAKISQDQLGWLTSEAAELAKSDPDFTGKLWDTYLKASKIGIKQKLRLGLFRSDYLIDKSANEIKQVEFNTVSVSFGGLSTKVGELHQFLNQSGKYDVAKGLEYYKYVPVSDSDVKLAEGLAKAVDRYDSISGNACVLFVVQNGERNVFDQRILEYNLLKLHGIKSKRMTFDEIPELTKLGEDNRLLIKATNEEVAVVYFRSGYAPTDFKTDKDWDTRLYLETSYAIKAPDLLTQLSGAKKIQQLLTEEIYLRKFVKEDDIVKKLTSTFVNIYPLDNTSLGNEGKRLAFESPEKFVLKPQREGGGNNIYKEDIPKFLNSIDEGEWNAYVLMELIKPEETMHNIIIRGDEYFKEAIISELGIFGYILFDDDTIYNNEYAGWLLRSKFNSSNEGGVAAGFGCVDSVVLY</sequence>
<evidence type="ECO:0000256" key="7">
    <source>
        <dbReference type="ARBA" id="ARBA00022741"/>
    </source>
</evidence>
<dbReference type="InterPro" id="IPR005615">
    <property type="entry name" value="Glutathione_synthase"/>
</dbReference>
<keyword evidence="6 10" id="KW-0479">Metal-binding</keyword>
<dbReference type="GO" id="GO:0000287">
    <property type="term" value="F:magnesium ion binding"/>
    <property type="evidence" value="ECO:0007669"/>
    <property type="project" value="UniProtKB-UniRule"/>
</dbReference>
<dbReference type="Gene3D" id="3.30.1490.80">
    <property type="match status" value="1"/>
</dbReference>
<keyword evidence="7 10" id="KW-0547">Nucleotide-binding</keyword>
<dbReference type="eggNOG" id="KOG0021">
    <property type="taxonomic scope" value="Eukaryota"/>
</dbReference>
<evidence type="ECO:0000313" key="15">
    <source>
        <dbReference type="EMBL" id="EDO15805.1"/>
    </source>
</evidence>
<dbReference type="EC" id="6.3.2.3" evidence="10"/>
<dbReference type="RefSeq" id="XP_001643663.1">
    <property type="nucleotide sequence ID" value="XM_001643613.1"/>
</dbReference>
<evidence type="ECO:0000256" key="9">
    <source>
        <dbReference type="ARBA" id="ARBA00022842"/>
    </source>
</evidence>
<dbReference type="PANTHER" id="PTHR11130:SF0">
    <property type="entry name" value="GLUTATHIONE SYNTHETASE"/>
    <property type="match status" value="1"/>
</dbReference>
<dbReference type="InterPro" id="IPR014709">
    <property type="entry name" value="Glutathione_synthase_C_euk"/>
</dbReference>
<protein>
    <recommendedName>
        <fullName evidence="10">Glutathione synthetase</fullName>
        <shortName evidence="10">GSH-S</shortName>
        <ecNumber evidence="10">6.3.2.3</ecNumber>
    </recommendedName>
</protein>
<evidence type="ECO:0000256" key="6">
    <source>
        <dbReference type="ARBA" id="ARBA00022723"/>
    </source>
</evidence>
<dbReference type="FunFam" id="3.30.1490.50:FF:000002">
    <property type="entry name" value="Glutathione synthetase"/>
    <property type="match status" value="1"/>
</dbReference>
<dbReference type="Gene3D" id="1.10.1080.10">
    <property type="entry name" value="Glutathione Synthetase, Chain A, domain 3"/>
    <property type="match status" value="1"/>
</dbReference>
<name>A7TPL3_VANPO</name>
<evidence type="ECO:0000256" key="2">
    <source>
        <dbReference type="ARBA" id="ARBA00010385"/>
    </source>
</evidence>
<dbReference type="InterPro" id="IPR037013">
    <property type="entry name" value="GSH-S_sub-bd_sf"/>
</dbReference>
<dbReference type="HOGENOM" id="CLU_025152_2_1_1"/>
<evidence type="ECO:0000256" key="13">
    <source>
        <dbReference type="PIRSR" id="PIRSR001558-3"/>
    </source>
</evidence>
<dbReference type="GO" id="GO:0043295">
    <property type="term" value="F:glutathione binding"/>
    <property type="evidence" value="ECO:0007669"/>
    <property type="project" value="UniProtKB-UniRule"/>
</dbReference>
<dbReference type="SUPFAM" id="SSF52440">
    <property type="entry name" value="PreATP-grasp domain"/>
    <property type="match status" value="1"/>
</dbReference>
<dbReference type="AlphaFoldDB" id="A7TPL3"/>
<dbReference type="InterPro" id="IPR004887">
    <property type="entry name" value="GSH_synth_subst-bd"/>
</dbReference>
<feature type="binding site" evidence="13">
    <location>
        <begin position="147"/>
        <end position="150"/>
    </location>
    <ligand>
        <name>substrate</name>
    </ligand>
</feature>
<comment type="cofactor">
    <cofactor evidence="10 12">
        <name>Mg(2+)</name>
        <dbReference type="ChEBI" id="CHEBI:18420"/>
    </cofactor>
    <text evidence="10 12">Binds 1 Mg(2+) ion per subunit.</text>
</comment>
<feature type="binding site" evidence="12">
    <location>
        <position position="377"/>
    </location>
    <ligand>
        <name>Mg(2+)</name>
        <dbReference type="ChEBI" id="CHEBI:18420"/>
    </ligand>
</feature>
<comment type="subunit">
    <text evidence="3">Homodimer.</text>
</comment>